<dbReference type="VEuPathDB" id="FungiDB:BDV34DRAFT_33955"/>
<feature type="transmembrane region" description="Helical" evidence="1">
    <location>
        <begin position="98"/>
        <end position="118"/>
    </location>
</feature>
<dbReference type="AlphaFoldDB" id="A0A5N6D3I0"/>
<dbReference type="Proteomes" id="UP000326532">
    <property type="component" value="Unassembled WGS sequence"/>
</dbReference>
<keyword evidence="1" id="KW-1133">Transmembrane helix</keyword>
<keyword evidence="1" id="KW-0472">Membrane</keyword>
<sequence>MFRIPMAVVYRFLSLCFPFVALVISLGLVAPLCFIRTVLVLFVSHCYQLYPSLQCGLSFLFASLCYVLFLVLYLYIYDALKCQSCVSNRACYLFTRLAWVKVTYYLSFLCDIFFHLSFCSTIH</sequence>
<feature type="transmembrane region" description="Helical" evidence="1">
    <location>
        <begin position="56"/>
        <end position="77"/>
    </location>
</feature>
<keyword evidence="3" id="KW-1185">Reference proteome</keyword>
<protein>
    <submittedName>
        <fullName evidence="2">Uncharacterized protein</fullName>
    </submittedName>
</protein>
<organism evidence="2 3">
    <name type="scientific">Aspergillus parasiticus</name>
    <dbReference type="NCBI Taxonomy" id="5067"/>
    <lineage>
        <taxon>Eukaryota</taxon>
        <taxon>Fungi</taxon>
        <taxon>Dikarya</taxon>
        <taxon>Ascomycota</taxon>
        <taxon>Pezizomycotina</taxon>
        <taxon>Eurotiomycetes</taxon>
        <taxon>Eurotiomycetidae</taxon>
        <taxon>Eurotiales</taxon>
        <taxon>Aspergillaceae</taxon>
        <taxon>Aspergillus</taxon>
        <taxon>Aspergillus subgen. Circumdati</taxon>
    </lineage>
</organism>
<evidence type="ECO:0000313" key="3">
    <source>
        <dbReference type="Proteomes" id="UP000326532"/>
    </source>
</evidence>
<keyword evidence="1" id="KW-0812">Transmembrane</keyword>
<reference evidence="2 3" key="1">
    <citation type="submission" date="2019-04" db="EMBL/GenBank/DDBJ databases">
        <title>Fungal friends and foes A comparative genomics study of 23 Aspergillus species from section Flavi.</title>
        <authorList>
            <consortium name="DOE Joint Genome Institute"/>
            <person name="Kjaerbolling I."/>
            <person name="Vesth T.C."/>
            <person name="Frisvad J.C."/>
            <person name="Nybo J.L."/>
            <person name="Theobald S."/>
            <person name="Kildgaard S."/>
            <person name="Petersen T.I."/>
            <person name="Kuo A."/>
            <person name="Sato A."/>
            <person name="Lyhne E.K."/>
            <person name="Kogle M.E."/>
            <person name="Wiebenga A."/>
            <person name="Kun R.S."/>
            <person name="Lubbers R.J."/>
            <person name="Makela M.R."/>
            <person name="Barry K."/>
            <person name="Chovatia M."/>
            <person name="Clum A."/>
            <person name="Daum C."/>
            <person name="Haridas S."/>
            <person name="He G."/>
            <person name="LaButti K."/>
            <person name="Lipzen A."/>
            <person name="Mondo S."/>
            <person name="Pangilinan J."/>
            <person name="Riley R."/>
            <person name="Salamov A."/>
            <person name="Simmons B.A."/>
            <person name="Magnuson J.K."/>
            <person name="Henrissat B."/>
            <person name="Mortensen U.H."/>
            <person name="Larsen T.O."/>
            <person name="De vries R.P."/>
            <person name="Grigoriev I.V."/>
            <person name="Machida M."/>
            <person name="Baker S.E."/>
            <person name="Andersen M.R."/>
        </authorList>
    </citation>
    <scope>NUCLEOTIDE SEQUENCE [LARGE SCALE GENOMIC DNA]</scope>
    <source>
        <strain evidence="2 3">CBS 117618</strain>
    </source>
</reference>
<evidence type="ECO:0000313" key="2">
    <source>
        <dbReference type="EMBL" id="KAB8199691.1"/>
    </source>
</evidence>
<feature type="transmembrane region" description="Helical" evidence="1">
    <location>
        <begin position="12"/>
        <end position="44"/>
    </location>
</feature>
<evidence type="ECO:0000256" key="1">
    <source>
        <dbReference type="SAM" id="Phobius"/>
    </source>
</evidence>
<accession>A0A5N6D3I0</accession>
<proteinExistence type="predicted"/>
<name>A0A5N6D3I0_ASPPA</name>
<gene>
    <name evidence="2" type="ORF">BDV34DRAFT_33955</name>
</gene>
<dbReference type="EMBL" id="ML735066">
    <property type="protein sequence ID" value="KAB8199691.1"/>
    <property type="molecule type" value="Genomic_DNA"/>
</dbReference>